<proteinExistence type="inferred from homology"/>
<dbReference type="InterPro" id="IPR023459">
    <property type="entry name" value="Tscrpt_elong_fac_GreA/B_fam"/>
</dbReference>
<dbReference type="Pfam" id="PF01272">
    <property type="entry name" value="GreA_GreB"/>
    <property type="match status" value="1"/>
</dbReference>
<dbReference type="GO" id="GO:0006354">
    <property type="term" value="P:DNA-templated transcription elongation"/>
    <property type="evidence" value="ECO:0007669"/>
    <property type="project" value="TreeGrafter"/>
</dbReference>
<dbReference type="InterPro" id="IPR006359">
    <property type="entry name" value="Tscrpt_elong_fac_GreA"/>
</dbReference>
<evidence type="ECO:0000256" key="8">
    <source>
        <dbReference type="HAMAP-Rule" id="MF_00105"/>
    </source>
</evidence>
<dbReference type="NCBIfam" id="NF001263">
    <property type="entry name" value="PRK00226.1-4"/>
    <property type="match status" value="1"/>
</dbReference>
<feature type="domain" description="Transcription elongation factor GreA/GreB N-terminal" evidence="11">
    <location>
        <begin position="6"/>
        <end position="75"/>
    </location>
</feature>
<name>A0A2G9XD37_UNCKA</name>
<evidence type="ECO:0000256" key="9">
    <source>
        <dbReference type="RuleBase" id="RU000556"/>
    </source>
</evidence>
<evidence type="ECO:0000256" key="1">
    <source>
        <dbReference type="ARBA" id="ARBA00008213"/>
    </source>
</evidence>
<protein>
    <recommendedName>
        <fullName evidence="2 8">Transcription elongation factor GreA</fullName>
    </recommendedName>
    <alternativeName>
        <fullName evidence="7 8">Transcript cleavage factor GreA</fullName>
    </alternativeName>
</protein>
<dbReference type="PANTHER" id="PTHR30437">
    <property type="entry name" value="TRANSCRIPTION ELONGATION FACTOR GREA"/>
    <property type="match status" value="1"/>
</dbReference>
<dbReference type="Proteomes" id="UP000231388">
    <property type="component" value="Unassembled WGS sequence"/>
</dbReference>
<dbReference type="SUPFAM" id="SSF46557">
    <property type="entry name" value="GreA transcript cleavage protein, N-terminal domain"/>
    <property type="match status" value="1"/>
</dbReference>
<feature type="domain" description="Transcription elongation factor GreA/GreB C-terminal" evidence="10">
    <location>
        <begin position="84"/>
        <end position="154"/>
    </location>
</feature>
<dbReference type="GO" id="GO:0032784">
    <property type="term" value="P:regulation of DNA-templated transcription elongation"/>
    <property type="evidence" value="ECO:0007669"/>
    <property type="project" value="UniProtKB-UniRule"/>
</dbReference>
<keyword evidence="4 8" id="KW-0238">DNA-binding</keyword>
<dbReference type="PIRSF" id="PIRSF006092">
    <property type="entry name" value="GreA_GreB"/>
    <property type="match status" value="1"/>
</dbReference>
<evidence type="ECO:0000256" key="5">
    <source>
        <dbReference type="ARBA" id="ARBA00023163"/>
    </source>
</evidence>
<comment type="similarity">
    <text evidence="1 8 9">Belongs to the GreA/GreB family.</text>
</comment>
<evidence type="ECO:0000256" key="7">
    <source>
        <dbReference type="ARBA" id="ARBA00030776"/>
    </source>
</evidence>
<evidence type="ECO:0000256" key="6">
    <source>
        <dbReference type="ARBA" id="ARBA00024916"/>
    </source>
</evidence>
<dbReference type="Gene3D" id="1.10.287.180">
    <property type="entry name" value="Transcription elongation factor, GreA/GreB, N-terminal domain"/>
    <property type="match status" value="1"/>
</dbReference>
<keyword evidence="12" id="KW-0251">Elongation factor</keyword>
<dbReference type="HAMAP" id="MF_00105">
    <property type="entry name" value="GreA_GreB"/>
    <property type="match status" value="1"/>
</dbReference>
<sequence length="154" mass="17262">MKGKVLVTIEGLKKLKDEYRGLIKIKRPFVAERIKKAREYGDISENAEYDAAREEQAFLEGRIQELEEILRGADVVKDHSKGNSIVAVGSKVKVYMDGAEEEYHIVGTVEADPLNKKISHESPLGIALMGKKIGDVVEYEAPVGKLKFHILEIR</sequence>
<evidence type="ECO:0000259" key="11">
    <source>
        <dbReference type="Pfam" id="PF03449"/>
    </source>
</evidence>
<dbReference type="EMBL" id="PCQY01000001">
    <property type="protein sequence ID" value="PIP04882.1"/>
    <property type="molecule type" value="Genomic_DNA"/>
</dbReference>
<dbReference type="GO" id="GO:0003746">
    <property type="term" value="F:translation elongation factor activity"/>
    <property type="evidence" value="ECO:0007669"/>
    <property type="project" value="UniProtKB-KW"/>
</dbReference>
<dbReference type="GO" id="GO:0070063">
    <property type="term" value="F:RNA polymerase binding"/>
    <property type="evidence" value="ECO:0007669"/>
    <property type="project" value="InterPro"/>
</dbReference>
<evidence type="ECO:0000256" key="3">
    <source>
        <dbReference type="ARBA" id="ARBA00023015"/>
    </source>
</evidence>
<dbReference type="Gene3D" id="3.10.50.30">
    <property type="entry name" value="Transcription elongation factor, GreA/GreB, C-terminal domain"/>
    <property type="match status" value="1"/>
</dbReference>
<dbReference type="FunFam" id="1.10.287.180:FF:000001">
    <property type="entry name" value="Transcription elongation factor GreA"/>
    <property type="match status" value="1"/>
</dbReference>
<dbReference type="Pfam" id="PF03449">
    <property type="entry name" value="GreA_GreB_N"/>
    <property type="match status" value="1"/>
</dbReference>
<organism evidence="12 13">
    <name type="scientific">candidate division WWE3 bacterium CG23_combo_of_CG06-09_8_20_14_all_40_14</name>
    <dbReference type="NCBI Taxonomy" id="1975095"/>
    <lineage>
        <taxon>Bacteria</taxon>
        <taxon>Katanobacteria</taxon>
    </lineage>
</organism>
<reference evidence="12 13" key="1">
    <citation type="submission" date="2017-09" db="EMBL/GenBank/DDBJ databases">
        <title>Depth-based differentiation of microbial function through sediment-hosted aquifers and enrichment of novel symbionts in the deep terrestrial subsurface.</title>
        <authorList>
            <person name="Probst A.J."/>
            <person name="Ladd B."/>
            <person name="Jarett J.K."/>
            <person name="Geller-Mcgrath D.E."/>
            <person name="Sieber C.M."/>
            <person name="Emerson J.B."/>
            <person name="Anantharaman K."/>
            <person name="Thomas B.C."/>
            <person name="Malmstrom R."/>
            <person name="Stieglmeier M."/>
            <person name="Klingl A."/>
            <person name="Woyke T."/>
            <person name="Ryan C.M."/>
            <person name="Banfield J.F."/>
        </authorList>
    </citation>
    <scope>NUCLEOTIDE SEQUENCE [LARGE SCALE GENOMIC DNA]</scope>
    <source>
        <strain evidence="12">CG23_combo_of_CG06-09_8_20_14_all_40_14</strain>
    </source>
</reference>
<keyword evidence="3 8" id="KW-0805">Transcription regulation</keyword>
<evidence type="ECO:0000256" key="4">
    <source>
        <dbReference type="ARBA" id="ARBA00023125"/>
    </source>
</evidence>
<dbReference type="InterPro" id="IPR022691">
    <property type="entry name" value="Tscrpt_elong_fac_GreA/B_N"/>
</dbReference>
<keyword evidence="5 8" id="KW-0804">Transcription</keyword>
<dbReference type="InterPro" id="IPR036953">
    <property type="entry name" value="GreA/GreB_C_sf"/>
</dbReference>
<comment type="caution">
    <text evidence="12">The sequence shown here is derived from an EMBL/GenBank/DDBJ whole genome shotgun (WGS) entry which is preliminary data.</text>
</comment>
<comment type="function">
    <text evidence="6 8 9">Necessary for efficient RNA polymerase transcription elongation past template-encoded arresting sites. The arresting sites in DNA have the property of trapping a certain fraction of elongating RNA polymerases that pass through, resulting in locked ternary complexes. Cleavage of the nascent transcript by cleavage factors such as GreA or GreB allows the resumption of elongation from the new 3'terminus. GreA releases sequences of 2 to 3 nucleotides.</text>
</comment>
<keyword evidence="12" id="KW-0648">Protein biosynthesis</keyword>
<dbReference type="PANTHER" id="PTHR30437:SF4">
    <property type="entry name" value="TRANSCRIPTION ELONGATION FACTOR GREA"/>
    <property type="match status" value="1"/>
</dbReference>
<dbReference type="GO" id="GO:0003677">
    <property type="term" value="F:DNA binding"/>
    <property type="evidence" value="ECO:0007669"/>
    <property type="project" value="UniProtKB-UniRule"/>
</dbReference>
<dbReference type="InterPro" id="IPR036805">
    <property type="entry name" value="Tscrpt_elong_fac_GreA/B_N_sf"/>
</dbReference>
<dbReference type="AlphaFoldDB" id="A0A2G9XD37"/>
<evidence type="ECO:0000259" key="10">
    <source>
        <dbReference type="Pfam" id="PF01272"/>
    </source>
</evidence>
<dbReference type="InterPro" id="IPR001437">
    <property type="entry name" value="Tscrpt_elong_fac_GreA/B_C"/>
</dbReference>
<dbReference type="InterPro" id="IPR028624">
    <property type="entry name" value="Tscrpt_elong_fac_GreA/B"/>
</dbReference>
<gene>
    <name evidence="8" type="primary">greA</name>
    <name evidence="12" type="ORF">COX53_00050</name>
</gene>
<dbReference type="SUPFAM" id="SSF54534">
    <property type="entry name" value="FKBP-like"/>
    <property type="match status" value="1"/>
</dbReference>
<evidence type="ECO:0000313" key="13">
    <source>
        <dbReference type="Proteomes" id="UP000231388"/>
    </source>
</evidence>
<evidence type="ECO:0000256" key="2">
    <source>
        <dbReference type="ARBA" id="ARBA00013729"/>
    </source>
</evidence>
<accession>A0A2G9XD37</accession>
<evidence type="ECO:0000313" key="12">
    <source>
        <dbReference type="EMBL" id="PIP04882.1"/>
    </source>
</evidence>
<dbReference type="NCBIfam" id="TIGR01462">
    <property type="entry name" value="greA"/>
    <property type="match status" value="1"/>
</dbReference>